<accession>A0ABU8PYR3</accession>
<dbReference type="PANTHER" id="PTHR37816">
    <property type="entry name" value="YALI0E33011P"/>
    <property type="match status" value="1"/>
</dbReference>
<sequence>MASSLSLTDLGPRICILGPSNSGKSTLAQAIAAKTALPLIHLDQLFHLPDTHWQPRSEAAFRQLHLDAIAGEQWVMDGNYVRCLPERLARASGLILLDIHPAHSLLRYIRRTLFDAQRIGGVVPAHQREHLTWEMTRYLLVTTPGHRQRNRRMFEQWTLPKLFITSPSQLNTCYQAWGLSRDK</sequence>
<gene>
    <name evidence="1" type="ORF">WH298_18965</name>
</gene>
<dbReference type="InterPro" id="IPR027417">
    <property type="entry name" value="P-loop_NTPase"/>
</dbReference>
<proteinExistence type="predicted"/>
<dbReference type="RefSeq" id="WP_007888281.1">
    <property type="nucleotide sequence ID" value="NZ_JACAWY010000001.1"/>
</dbReference>
<dbReference type="InterPro" id="IPR052922">
    <property type="entry name" value="Cytidylate_Kinase-2"/>
</dbReference>
<evidence type="ECO:0000313" key="2">
    <source>
        <dbReference type="Proteomes" id="UP001362100"/>
    </source>
</evidence>
<reference evidence="1 2" key="1">
    <citation type="submission" date="2023-12" db="EMBL/GenBank/DDBJ databases">
        <title>Gut-associated functions are favored during microbiome assembly across C. elegans life.</title>
        <authorList>
            <person name="Zimmermann J."/>
        </authorList>
    </citation>
    <scope>NUCLEOTIDE SEQUENCE [LARGE SCALE GENOMIC DNA]</scope>
    <source>
        <strain evidence="1 2">BIGb0393</strain>
    </source>
</reference>
<comment type="caution">
    <text evidence="1">The sequence shown here is derived from an EMBL/GenBank/DDBJ whole genome shotgun (WGS) entry which is preliminary data.</text>
</comment>
<protein>
    <submittedName>
        <fullName evidence="1">AAA family ATPase</fullName>
    </submittedName>
</protein>
<dbReference type="PANTHER" id="PTHR37816:SF1">
    <property type="entry name" value="TOXIN"/>
    <property type="match status" value="1"/>
</dbReference>
<dbReference type="Proteomes" id="UP001362100">
    <property type="component" value="Unassembled WGS sequence"/>
</dbReference>
<evidence type="ECO:0000313" key="1">
    <source>
        <dbReference type="EMBL" id="MEJ5047265.1"/>
    </source>
</evidence>
<dbReference type="SUPFAM" id="SSF52540">
    <property type="entry name" value="P-loop containing nucleoside triphosphate hydrolases"/>
    <property type="match status" value="1"/>
</dbReference>
<organism evidence="1 2">
    <name type="scientific">Pantoea nemavictus</name>
    <dbReference type="NCBI Taxonomy" id="2726955"/>
    <lineage>
        <taxon>Bacteria</taxon>
        <taxon>Pseudomonadati</taxon>
        <taxon>Pseudomonadota</taxon>
        <taxon>Gammaproteobacteria</taxon>
        <taxon>Enterobacterales</taxon>
        <taxon>Erwiniaceae</taxon>
        <taxon>Pantoea</taxon>
    </lineage>
</organism>
<dbReference type="EMBL" id="JBBGZW010000001">
    <property type="protein sequence ID" value="MEJ5047265.1"/>
    <property type="molecule type" value="Genomic_DNA"/>
</dbReference>
<keyword evidence="2" id="KW-1185">Reference proteome</keyword>
<dbReference type="Gene3D" id="3.40.50.300">
    <property type="entry name" value="P-loop containing nucleotide triphosphate hydrolases"/>
    <property type="match status" value="1"/>
</dbReference>
<name>A0ABU8PYR3_9GAMM</name>